<accession>A0A392Q4M3</accession>
<dbReference type="EMBL" id="LXQA010111831">
    <property type="protein sequence ID" value="MCI18789.1"/>
    <property type="molecule type" value="Genomic_DNA"/>
</dbReference>
<dbReference type="Proteomes" id="UP000265520">
    <property type="component" value="Unassembled WGS sequence"/>
</dbReference>
<reference evidence="1 2" key="1">
    <citation type="journal article" date="2018" name="Front. Plant Sci.">
        <title>Red Clover (Trifolium pratense) and Zigzag Clover (T. medium) - A Picture of Genomic Similarities and Differences.</title>
        <authorList>
            <person name="Dluhosova J."/>
            <person name="Istvanek J."/>
            <person name="Nedelnik J."/>
            <person name="Repkova J."/>
        </authorList>
    </citation>
    <scope>NUCLEOTIDE SEQUENCE [LARGE SCALE GENOMIC DNA]</scope>
    <source>
        <strain evidence="2">cv. 10/8</strain>
        <tissue evidence="1">Leaf</tissue>
    </source>
</reference>
<proteinExistence type="predicted"/>
<gene>
    <name evidence="1" type="ORF">A2U01_0039944</name>
</gene>
<protein>
    <submittedName>
        <fullName evidence="1">Uncharacterized protein</fullName>
    </submittedName>
</protein>
<comment type="caution">
    <text evidence="1">The sequence shown here is derived from an EMBL/GenBank/DDBJ whole genome shotgun (WGS) entry which is preliminary data.</text>
</comment>
<evidence type="ECO:0000313" key="1">
    <source>
        <dbReference type="EMBL" id="MCI18789.1"/>
    </source>
</evidence>
<name>A0A392Q4M3_9FABA</name>
<evidence type="ECO:0000313" key="2">
    <source>
        <dbReference type="Proteomes" id="UP000265520"/>
    </source>
</evidence>
<keyword evidence="2" id="KW-1185">Reference proteome</keyword>
<sequence>ENGERAGHDGEAVRVGDYCIEKQEVEEDVCVSFASVHQ</sequence>
<feature type="non-terminal residue" evidence="1">
    <location>
        <position position="1"/>
    </location>
</feature>
<dbReference type="AlphaFoldDB" id="A0A392Q4M3"/>
<organism evidence="1 2">
    <name type="scientific">Trifolium medium</name>
    <dbReference type="NCBI Taxonomy" id="97028"/>
    <lineage>
        <taxon>Eukaryota</taxon>
        <taxon>Viridiplantae</taxon>
        <taxon>Streptophyta</taxon>
        <taxon>Embryophyta</taxon>
        <taxon>Tracheophyta</taxon>
        <taxon>Spermatophyta</taxon>
        <taxon>Magnoliopsida</taxon>
        <taxon>eudicotyledons</taxon>
        <taxon>Gunneridae</taxon>
        <taxon>Pentapetalae</taxon>
        <taxon>rosids</taxon>
        <taxon>fabids</taxon>
        <taxon>Fabales</taxon>
        <taxon>Fabaceae</taxon>
        <taxon>Papilionoideae</taxon>
        <taxon>50 kb inversion clade</taxon>
        <taxon>NPAAA clade</taxon>
        <taxon>Hologalegina</taxon>
        <taxon>IRL clade</taxon>
        <taxon>Trifolieae</taxon>
        <taxon>Trifolium</taxon>
    </lineage>
</organism>